<feature type="chain" id="PRO_5037057818" evidence="1">
    <location>
        <begin position="17"/>
        <end position="83"/>
    </location>
</feature>
<evidence type="ECO:0000256" key="1">
    <source>
        <dbReference type="SAM" id="SignalP"/>
    </source>
</evidence>
<feature type="signal peptide" evidence="1">
    <location>
        <begin position="1"/>
        <end position="16"/>
    </location>
</feature>
<comment type="caution">
    <text evidence="2">The sequence shown here is derived from an EMBL/GenBank/DDBJ whole genome shotgun (WGS) entry which is preliminary data.</text>
</comment>
<dbReference type="AlphaFoldDB" id="A0A922KUN9"/>
<protein>
    <submittedName>
        <fullName evidence="2">Uncharacterized protein</fullName>
    </submittedName>
</protein>
<name>A0A922KUN9_DERFA</name>
<keyword evidence="3" id="KW-1185">Reference proteome</keyword>
<reference evidence="2" key="1">
    <citation type="submission" date="2013-05" db="EMBL/GenBank/DDBJ databases">
        <authorList>
            <person name="Yim A.K.Y."/>
            <person name="Chan T.F."/>
            <person name="Ji K.M."/>
            <person name="Liu X.Y."/>
            <person name="Zhou J.W."/>
            <person name="Li R.Q."/>
            <person name="Yang K.Y."/>
            <person name="Li J."/>
            <person name="Li M."/>
            <person name="Law P.T.W."/>
            <person name="Wu Y.L."/>
            <person name="Cai Z.L."/>
            <person name="Qin H."/>
            <person name="Bao Y."/>
            <person name="Leung R.K.K."/>
            <person name="Ng P.K.S."/>
            <person name="Zou J."/>
            <person name="Zhong X.J."/>
            <person name="Ran P.X."/>
            <person name="Zhong N.S."/>
            <person name="Liu Z.G."/>
            <person name="Tsui S.K.W."/>
        </authorList>
    </citation>
    <scope>NUCLEOTIDE SEQUENCE</scope>
    <source>
        <strain evidence="2">Derf</strain>
        <tissue evidence="2">Whole organism</tissue>
    </source>
</reference>
<dbReference type="EMBL" id="ASGP02000007">
    <property type="protein sequence ID" value="KAH9497146.1"/>
    <property type="molecule type" value="Genomic_DNA"/>
</dbReference>
<gene>
    <name evidence="2" type="ORF">DERF_013150</name>
</gene>
<dbReference type="Proteomes" id="UP000790347">
    <property type="component" value="Unassembled WGS sequence"/>
</dbReference>
<evidence type="ECO:0000313" key="3">
    <source>
        <dbReference type="Proteomes" id="UP000790347"/>
    </source>
</evidence>
<accession>A0A922KUN9</accession>
<reference evidence="2" key="2">
    <citation type="journal article" date="2022" name="Res Sq">
        <title>Comparative Genomics Reveals Insights into the Divergent Evolution of Astigmatic Mites and Household Pest Adaptations.</title>
        <authorList>
            <person name="Xiong Q."/>
            <person name="Wan A.T.-Y."/>
            <person name="Liu X.-Y."/>
            <person name="Fung C.S.-H."/>
            <person name="Xiao X."/>
            <person name="Malainual N."/>
            <person name="Hou J."/>
            <person name="Wang L."/>
            <person name="Wang M."/>
            <person name="Yang K."/>
            <person name="Cui Y."/>
            <person name="Leung E."/>
            <person name="Nong W."/>
            <person name="Shin S.-K."/>
            <person name="Au S."/>
            <person name="Jeong K.Y."/>
            <person name="Chew F.T."/>
            <person name="Hui J."/>
            <person name="Leung T.F."/>
            <person name="Tungtrongchitr A."/>
            <person name="Zhong N."/>
            <person name="Liu Z."/>
            <person name="Tsui S."/>
        </authorList>
    </citation>
    <scope>NUCLEOTIDE SEQUENCE</scope>
    <source>
        <strain evidence="2">Derf</strain>
        <tissue evidence="2">Whole organism</tissue>
    </source>
</reference>
<proteinExistence type="predicted"/>
<sequence length="83" mass="9294">MVVFFLNFEFPVLYLAIEPCYILTSVNRKGTDSLRKGSASSSSSLINGNILQNFNVVCTLIMKMFTRKKNGFFGSFEPNTAIN</sequence>
<organism evidence="2 3">
    <name type="scientific">Dermatophagoides farinae</name>
    <name type="common">American house dust mite</name>
    <dbReference type="NCBI Taxonomy" id="6954"/>
    <lineage>
        <taxon>Eukaryota</taxon>
        <taxon>Metazoa</taxon>
        <taxon>Ecdysozoa</taxon>
        <taxon>Arthropoda</taxon>
        <taxon>Chelicerata</taxon>
        <taxon>Arachnida</taxon>
        <taxon>Acari</taxon>
        <taxon>Acariformes</taxon>
        <taxon>Sarcoptiformes</taxon>
        <taxon>Astigmata</taxon>
        <taxon>Psoroptidia</taxon>
        <taxon>Analgoidea</taxon>
        <taxon>Pyroglyphidae</taxon>
        <taxon>Dermatophagoidinae</taxon>
        <taxon>Dermatophagoides</taxon>
    </lineage>
</organism>
<keyword evidence="1" id="KW-0732">Signal</keyword>
<evidence type="ECO:0000313" key="2">
    <source>
        <dbReference type="EMBL" id="KAH9497146.1"/>
    </source>
</evidence>